<feature type="disulfide bond" evidence="3">
    <location>
        <begin position="120"/>
        <end position="132"/>
    </location>
</feature>
<feature type="disulfide bond" evidence="3">
    <location>
        <begin position="909"/>
        <end position="918"/>
    </location>
</feature>
<comment type="caution">
    <text evidence="3">Lacks conserved residue(s) required for the propagation of feature annotation.</text>
</comment>
<keyword evidence="6" id="KW-1185">Reference proteome</keyword>
<dbReference type="PRINTS" id="PR00011">
    <property type="entry name" value="EGFLAMININ"/>
</dbReference>
<feature type="disulfide bond" evidence="3">
    <location>
        <begin position="92"/>
        <end position="101"/>
    </location>
</feature>
<dbReference type="PANTHER" id="PTHR10574:SF406">
    <property type="entry name" value="LAMININ SUBUNIT ALPHA 5"/>
    <property type="match status" value="1"/>
</dbReference>
<feature type="disulfide bond" evidence="3">
    <location>
        <begin position="843"/>
        <end position="855"/>
    </location>
</feature>
<dbReference type="CDD" id="cd00055">
    <property type="entry name" value="EGF_Lam"/>
    <property type="match status" value="12"/>
</dbReference>
<feature type="domain" description="Laminin EGF-like" evidence="5">
    <location>
        <begin position="934"/>
        <end position="979"/>
    </location>
</feature>
<feature type="disulfide bond" evidence="3">
    <location>
        <begin position="934"/>
        <end position="946"/>
    </location>
</feature>
<evidence type="ECO:0000313" key="6">
    <source>
        <dbReference type="Proteomes" id="UP001652625"/>
    </source>
</evidence>
<feature type="disulfide bond" evidence="3">
    <location>
        <begin position="889"/>
        <end position="901"/>
    </location>
</feature>
<feature type="disulfide bond" evidence="3">
    <location>
        <begin position="955"/>
        <end position="964"/>
    </location>
</feature>
<feature type="disulfide bond" evidence="3">
    <location>
        <begin position="43"/>
        <end position="52"/>
    </location>
</feature>
<feature type="disulfide bond" evidence="3">
    <location>
        <begin position="1060"/>
        <end position="1069"/>
    </location>
</feature>
<feature type="disulfide bond" evidence="3">
    <location>
        <begin position="73"/>
        <end position="90"/>
    </location>
</feature>
<accession>A0ABM4C4M8</accession>
<dbReference type="InterPro" id="IPR002049">
    <property type="entry name" value="LE_dom"/>
</dbReference>
<keyword evidence="1 3" id="KW-1015">Disulfide bond</keyword>
<gene>
    <name evidence="7" type="primary">LOC100215349</name>
</gene>
<feature type="disulfide bond" evidence="3">
    <location>
        <begin position="71"/>
        <end position="83"/>
    </location>
</feature>
<dbReference type="Gene3D" id="2.10.25.10">
    <property type="entry name" value="Laminin"/>
    <property type="match status" value="10"/>
</dbReference>
<dbReference type="Gene3D" id="2.170.300.10">
    <property type="entry name" value="Tie2 ligand-binding domain superfamily"/>
    <property type="match status" value="1"/>
</dbReference>
<feature type="disulfide bond" evidence="3">
    <location>
        <begin position="24"/>
        <end position="41"/>
    </location>
</feature>
<protein>
    <submittedName>
        <fullName evidence="7">Laminin subunit alpha isoform X2</fullName>
    </submittedName>
</protein>
<feature type="domain" description="Laminin EGF-like" evidence="5">
    <location>
        <begin position="120"/>
        <end position="165"/>
    </location>
</feature>
<dbReference type="SUPFAM" id="SSF57196">
    <property type="entry name" value="EGF/Laminin"/>
    <property type="match status" value="10"/>
</dbReference>
<feature type="domain" description="Laminin EGF-like" evidence="5">
    <location>
        <begin position="22"/>
        <end position="67"/>
    </location>
</feature>
<feature type="disulfide bond" evidence="3">
    <location>
        <begin position="22"/>
        <end position="34"/>
    </location>
</feature>
<feature type="domain" description="Laminin EGF-like" evidence="5">
    <location>
        <begin position="843"/>
        <end position="888"/>
    </location>
</feature>
<dbReference type="Pfam" id="PF00053">
    <property type="entry name" value="EGF_laminin"/>
    <property type="match status" value="10"/>
</dbReference>
<dbReference type="InterPro" id="IPR050440">
    <property type="entry name" value="Laminin/Netrin_ECM"/>
</dbReference>
<feature type="disulfide bond" evidence="3">
    <location>
        <begin position="845"/>
        <end position="862"/>
    </location>
</feature>
<organism evidence="6 7">
    <name type="scientific">Hydra vulgaris</name>
    <name type="common">Hydra</name>
    <name type="synonym">Hydra attenuata</name>
    <dbReference type="NCBI Taxonomy" id="6087"/>
    <lineage>
        <taxon>Eukaryota</taxon>
        <taxon>Metazoa</taxon>
        <taxon>Cnidaria</taxon>
        <taxon>Hydrozoa</taxon>
        <taxon>Hydroidolina</taxon>
        <taxon>Anthoathecata</taxon>
        <taxon>Aplanulata</taxon>
        <taxon>Hydridae</taxon>
        <taxon>Hydra</taxon>
    </lineage>
</organism>
<dbReference type="SMART" id="SM00180">
    <property type="entry name" value="EGF_Lam"/>
    <property type="match status" value="12"/>
</dbReference>
<dbReference type="PROSITE" id="PS50027">
    <property type="entry name" value="EGF_LAM_2"/>
    <property type="match status" value="8"/>
</dbReference>
<feature type="domain" description="Laminin EGF-like" evidence="5">
    <location>
        <begin position="889"/>
        <end position="933"/>
    </location>
</feature>
<dbReference type="Proteomes" id="UP001652625">
    <property type="component" value="Chromosome 06"/>
</dbReference>
<feature type="disulfide bond" evidence="3">
    <location>
        <begin position="122"/>
        <end position="139"/>
    </location>
</feature>
<proteinExistence type="predicted"/>
<feature type="disulfide bond" evidence="3">
    <location>
        <begin position="245"/>
        <end position="254"/>
    </location>
</feature>
<dbReference type="SMART" id="SM00181">
    <property type="entry name" value="EGF"/>
    <property type="match status" value="7"/>
</dbReference>
<evidence type="ECO:0000256" key="1">
    <source>
        <dbReference type="ARBA" id="ARBA00023157"/>
    </source>
</evidence>
<reference evidence="7" key="1">
    <citation type="submission" date="2025-08" db="UniProtKB">
        <authorList>
            <consortium name="RefSeq"/>
        </authorList>
    </citation>
    <scope>IDENTIFICATION</scope>
</reference>
<feature type="domain" description="Laminin EGF-like" evidence="5">
    <location>
        <begin position="71"/>
        <end position="116"/>
    </location>
</feature>
<dbReference type="PANTHER" id="PTHR10574">
    <property type="entry name" value="NETRIN/LAMININ-RELATED"/>
    <property type="match status" value="1"/>
</dbReference>
<evidence type="ECO:0000256" key="4">
    <source>
        <dbReference type="SAM" id="SignalP"/>
    </source>
</evidence>
<keyword evidence="2 3" id="KW-0424">Laminin EGF-like domain</keyword>
<dbReference type="GeneID" id="100215349"/>
<evidence type="ECO:0000313" key="7">
    <source>
        <dbReference type="RefSeq" id="XP_065656515.1"/>
    </source>
</evidence>
<feature type="disulfide bond" evidence="3">
    <location>
        <begin position="864"/>
        <end position="873"/>
    </location>
</feature>
<feature type="signal peptide" evidence="4">
    <location>
        <begin position="1"/>
        <end position="18"/>
    </location>
</feature>
<feature type="domain" description="Laminin EGF-like" evidence="5">
    <location>
        <begin position="223"/>
        <end position="274"/>
    </location>
</feature>
<feature type="chain" id="PRO_5046061363" evidence="4">
    <location>
        <begin position="19"/>
        <end position="1685"/>
    </location>
</feature>
<feature type="disulfide bond" evidence="3">
    <location>
        <begin position="141"/>
        <end position="150"/>
    </location>
</feature>
<evidence type="ECO:0000259" key="5">
    <source>
        <dbReference type="PROSITE" id="PS50027"/>
    </source>
</evidence>
<sequence length="1685" mass="189645">MKGQIIIIVFSIICGVDMVLNCECSEQGSITNRCNLTTGQCQCRQGFKGINCNECVMSSASFPDCLLSVKCNCDKVGSLSNSCHPSTKQCLCRQGFIGKKCNECAIGNALFPDCQSSIKCKCSKDGSINNICNPLTGQCQCRQGFKGKTCDECVISSMSYPKCYSSDKCKCNIDGTLISYEKYGPCTVDSCICKEYVTGNDCSKCKNTYFNLTNNIYGGCSKCGCLSAGTIGNIKLCDETGQCLCRPFVTGRTCNKCKPGYRSLDRRNYFSCTPCNCNVGGSVSKTCSENGFCKCKPNVEGAHCDKLKTGDFYILSYFHNIFEIEDADTLNGSKLQFQYSDDEFVNFTGKGYVELGKEKIHTIRLHIAVPVSKEYQILVQYKLNYSDSAILFINITRKENPISFGATVNFHSSTEPTFASLWNSNQTKFFFLTAGTWVIDMDFSFFKTVLVDHLVIIPEDYYTGGDMQPDAALPCSIKMHLSKECMMYKYLDLELQHFQAENGYVKKIGNTYLSKTETLNNSSTLFHLLSMGDMAVISRKQITLTMNIAVQKTGEYFLVVTYFNTDEHTHFVDVYEDDTGFRGYLEAVPCSYIFLCRLVVLNADGYPVTLKLSANKSVEITFLGNLRGNIAIDFVTLIPKDIWSAEYIVPTEYCYMKERKCLDKVAFKNLKSSMTIQPSGKSNQSFPFHLIGKVNFFGTAILGQVVETYFLIFQYSQKFSTFEVTITIIDNSNKSFVFNANAPFCSSIVGCRGFVTVGNLSGIVNLIISIPDGKEIWISSMFFVHESYFDDNLLVVKRTEFQEKFEKLCVDSNNIPHFQPQNTFCADAQFTLTTEFTGKTYRCECDKLGSKFSSCNKIGGQCACKEGVVGRTCNKCKKGFYGFPRCQPCNCFILGSLNAECDRLGYCKCHQNFSGTKCNECKVGYWGFPSCKDCSCDERSSYTSACRSYDGQCPCIPNFDGQQCEKCQVGFYSFPECKSCNCHAAGLLVSNANPSGCHDNDPDLCTCKKNVEGDDCGLCKDHYFNMTLGNPEGCQKCNCSLFGTIRGSESCDKTTGQCICQPNVEGRSCDKCIDGWKESNATGIFSCESCLCSNSGSVNQVCDKKTGQCMCKKYFYGLKCNQPVPGFYLPILDHISINGSKIVPVAKWINNGIVEGIKVNGSYATNVQQMHITKSGIYFLLIHYSLLKNQTAQIDFEISNKVRSFSASHNLSPSAYLQPQIDIIKKRKKYLKLNLTKGVWKLKMIFYDTIVLKQITLVPYLNNSSIQSHYNPCSINDNQSYCALYTYMDIFKDNIVIIDAENNNLEFTLMNYQNSSAFNKTVVLQDTLNISSEAREMKEFYVVVQYLSFVRFTEVELFVGNEEETEIGHFLLPECRYEFACRQVALNNITKHSFKGGYLKRNLRFKVLSGGPIYIKFISLIPAQYWSTNFIRPSLYCIHYSSKCINASFLVPAKSFELMPKLSNNFTLGLPPNVNSYAILLSNEQRSLRWAMKLSQNFYYIVLHYYQPNLDGFYAKVVVSTDRRAIASKVYFSYCPSIYGCRTTLYYFQEDFIEPFYLSGNHFRLTFTFHGLASVWLDRVLCIQTTEYVKNQNVLKIDPFDISIRYLQTCVGLKYISDVNIEFCRAFTFELIVGMGIFPKPCACCRNGKISLSDCTGDCFTYEGELYENAFTCSNTENNSTLIIV</sequence>
<name>A0ABM4C4M8_HYDVU</name>
<feature type="domain" description="Laminin EGF-like" evidence="5">
    <location>
        <begin position="1037"/>
        <end position="1089"/>
    </location>
</feature>
<dbReference type="PROSITE" id="PS01248">
    <property type="entry name" value="EGF_LAM_1"/>
    <property type="match status" value="4"/>
</dbReference>
<dbReference type="Gene3D" id="2.60.120.260">
    <property type="entry name" value="Galactose-binding domain-like"/>
    <property type="match status" value="1"/>
</dbReference>
<dbReference type="RefSeq" id="XP_065656515.1">
    <property type="nucleotide sequence ID" value="XM_065800443.1"/>
</dbReference>
<dbReference type="InterPro" id="IPR000742">
    <property type="entry name" value="EGF"/>
</dbReference>
<keyword evidence="4" id="KW-0732">Signal</keyword>
<feature type="disulfide bond" evidence="3">
    <location>
        <begin position="936"/>
        <end position="953"/>
    </location>
</feature>
<evidence type="ECO:0000256" key="3">
    <source>
        <dbReference type="PROSITE-ProRule" id="PRU00460"/>
    </source>
</evidence>
<evidence type="ECO:0000256" key="2">
    <source>
        <dbReference type="ARBA" id="ARBA00023292"/>
    </source>
</evidence>